<organism evidence="1">
    <name type="scientific">Roseihalotalea indica</name>
    <dbReference type="NCBI Taxonomy" id="2867963"/>
    <lineage>
        <taxon>Bacteria</taxon>
        <taxon>Pseudomonadati</taxon>
        <taxon>Bacteroidota</taxon>
        <taxon>Cytophagia</taxon>
        <taxon>Cytophagales</taxon>
        <taxon>Catalimonadaceae</taxon>
        <taxon>Roseihalotalea</taxon>
    </lineage>
</organism>
<protein>
    <submittedName>
        <fullName evidence="1">Uncharacterized protein</fullName>
    </submittedName>
</protein>
<reference evidence="1" key="1">
    <citation type="journal article" date="2023" name="Comput. Struct. Biotechnol. J.">
        <title>Discovery of a novel marine Bacteroidetes with a rich repertoire of carbohydrate-active enzymes.</title>
        <authorList>
            <person name="Chen B."/>
            <person name="Liu G."/>
            <person name="Chen Q."/>
            <person name="Wang H."/>
            <person name="Liu L."/>
            <person name="Tang K."/>
        </authorList>
    </citation>
    <scope>NUCLEOTIDE SEQUENCE</scope>
    <source>
        <strain evidence="1">TK19036</strain>
    </source>
</reference>
<sequence>MDTVDNNVLQNRIGESIRALKYESVFLQGVLEEKYEVLFVKFDKWIQILFDDGVVFIKEKLDDLSEYESASGYCKTKLFDLTGEEANAKKLLGLSLIDFSIKVVENRYTLELIFEQNHQLLFFQEFRNGNFSNVKLKIVCP</sequence>
<evidence type="ECO:0000313" key="1">
    <source>
        <dbReference type="EMBL" id="WKN38056.1"/>
    </source>
</evidence>
<dbReference type="EMBL" id="CP120682">
    <property type="protein sequence ID" value="WKN38056.1"/>
    <property type="molecule type" value="Genomic_DNA"/>
</dbReference>
<proteinExistence type="predicted"/>
<name>A0AA49GT54_9BACT</name>
<gene>
    <name evidence="1" type="ORF">K4G66_04970</name>
</gene>
<accession>A0AA49GT54</accession>
<reference evidence="1" key="2">
    <citation type="journal article" date="2024" name="Antonie Van Leeuwenhoek">
        <title>Roseihalotalea indica gen. nov., sp. nov., a halophilic Bacteroidetes from mesopelagic Southwest Indian Ocean with higher carbohydrate metabolic potential.</title>
        <authorList>
            <person name="Chen B."/>
            <person name="Zhang M."/>
            <person name="Lin D."/>
            <person name="Ye J."/>
            <person name="Tang K."/>
        </authorList>
    </citation>
    <scope>NUCLEOTIDE SEQUENCE</scope>
    <source>
        <strain evidence="1">TK19036</strain>
    </source>
</reference>
<dbReference type="AlphaFoldDB" id="A0AA49GT54"/>